<keyword evidence="4" id="KW-0325">Glycoprotein</keyword>
<evidence type="ECO:0000256" key="1">
    <source>
        <dbReference type="ARBA" id="ARBA00004240"/>
    </source>
</evidence>
<dbReference type="Gene3D" id="1.50.10.10">
    <property type="match status" value="1"/>
</dbReference>
<dbReference type="GO" id="GO:0044322">
    <property type="term" value="C:endoplasmic reticulum quality control compartment"/>
    <property type="evidence" value="ECO:0007669"/>
    <property type="project" value="GOC"/>
</dbReference>
<dbReference type="InterPro" id="IPR001382">
    <property type="entry name" value="Glyco_hydro_47"/>
</dbReference>
<dbReference type="GO" id="GO:0005509">
    <property type="term" value="F:calcium ion binding"/>
    <property type="evidence" value="ECO:0007669"/>
    <property type="project" value="InterPro"/>
</dbReference>
<evidence type="ECO:0000256" key="5">
    <source>
        <dbReference type="PIRSR" id="PIRSR601382-1"/>
    </source>
</evidence>
<dbReference type="SUPFAM" id="SSF48225">
    <property type="entry name" value="Seven-hairpin glycosidases"/>
    <property type="match status" value="1"/>
</dbReference>
<comment type="cofactor">
    <cofactor evidence="6">
        <name>Ca(2+)</name>
        <dbReference type="ChEBI" id="CHEBI:29108"/>
    </cofactor>
</comment>
<evidence type="ECO:0000256" key="3">
    <source>
        <dbReference type="ARBA" id="ARBA00022824"/>
    </source>
</evidence>
<feature type="active site" evidence="5">
    <location>
        <position position="337"/>
    </location>
</feature>
<evidence type="ECO:0000256" key="4">
    <source>
        <dbReference type="ARBA" id="ARBA00023180"/>
    </source>
</evidence>
<reference evidence="10" key="1">
    <citation type="journal article" date="2021" name="Nat. Commun.">
        <title>Genetic determinants of endophytism in the Arabidopsis root mycobiome.</title>
        <authorList>
            <person name="Mesny F."/>
            <person name="Miyauchi S."/>
            <person name="Thiergart T."/>
            <person name="Pickel B."/>
            <person name="Atanasova L."/>
            <person name="Karlsson M."/>
            <person name="Huettel B."/>
            <person name="Barry K.W."/>
            <person name="Haridas S."/>
            <person name="Chen C."/>
            <person name="Bauer D."/>
            <person name="Andreopoulos W."/>
            <person name="Pangilinan J."/>
            <person name="LaButti K."/>
            <person name="Riley R."/>
            <person name="Lipzen A."/>
            <person name="Clum A."/>
            <person name="Drula E."/>
            <person name="Henrissat B."/>
            <person name="Kohler A."/>
            <person name="Grigoriev I.V."/>
            <person name="Martin F.M."/>
            <person name="Hacquard S."/>
        </authorList>
    </citation>
    <scope>NUCLEOTIDE SEQUENCE</scope>
    <source>
        <strain evidence="10">MPI-CAGE-CH-0235</strain>
    </source>
</reference>
<comment type="similarity">
    <text evidence="2 7">Belongs to the glycosyl hydrolase 47 family.</text>
</comment>
<evidence type="ECO:0000256" key="9">
    <source>
        <dbReference type="SAM" id="SignalP"/>
    </source>
</evidence>
<sequence>MSPRALFALLLTSTALPWVALAMRADKLAALRQETVEMFYHGFSNYMKHGFPEDELRPVSCAPLSRDRENPGHIGLNDALGNYSLTLIDSLSTLAILAGGPQDGSHTGPRALGDFQDGVAQLVLHYGDGRAGPSGMGTRAAGFDLDSKVQVFETVIRGVGGLLSAHLFAIGELPINGYNPKPVEEEATGEDPMELPPIYWPNGFKYDGQLLRLAFDLAERLLPAFYTLTGIPYPRVNLRHGIPFYVNSPLHDESEDAEWDENSEEVTETCSAGAGSLTLEFTVLSRLSGDDRFEQAAKRAFWGVWERRSEIGLIGNGINAEDGAWIGPHSGIGAGMDSFFEYALKSHILLSGHDTQNASRSTRPSRKTRLDPNTLHPPLSEEMQSSEAFLDAWHHAHAAVKRYLYTDRSHYPYYSNSHRATGQPYTMWIDSLGAFYPGLLALAGELEEAIEANLVYTALWTRYAALPERWSIRDNNVEAGIAWWPGRPEFVESTYHIYRATKDPWYLHVGEMVIQDVRRRCWAPCGWAGLQDVRTGEMQDRMESFFLGETTKYLYLLFDTEHPLNKLDAAYVFTTEGHPLLLPKEKRRPKQVLKNTETVKEFAVQREEVFKKTCPVPPVTSLLAGSATAARPDLFDVSRFTELYKTPNFHAGIKAIEVDDNKGGQDTRYVATSNHTIFPWTLPPTLLPENGTCAARAQRVISWIEFPTSDAATSILSRFSASILWYDHTGPTIRSLEGLKVQLERQAGESQPWRISHVGNTQLGKHEKVFFHAEHVSHLKDNAFTCIRRHDKVEIEMIAPAPEEKNASAHTPADSKDMAHELASSSVLNQVAVPSGSLLQSLLRAVSSVFDPTHTSTPESGDGKGQPQIYTWWANTATGPGACPLPPVANTPLPGYPKWDAKNPVGNFPWKTIFMADQACDGPLPDSAPLEHQVIVMRRGGCSFSRKLDNIPSFAQQRTSLQLVIIVDEIDDDNEEETPRPLLDTEQMTPNGVKRLHGVPMVLIHASKGEYELFGHASAVGLRRKYRVQSQGLWVENAVVL</sequence>
<dbReference type="AlphaFoldDB" id="A0A8K0SSV6"/>
<dbReference type="GO" id="GO:0004571">
    <property type="term" value="F:mannosyl-oligosaccharide 1,2-alpha-mannosidase activity"/>
    <property type="evidence" value="ECO:0007669"/>
    <property type="project" value="InterPro"/>
</dbReference>
<gene>
    <name evidence="10" type="ORF">B0I35DRAFT_352428</name>
</gene>
<dbReference type="GO" id="GO:0036503">
    <property type="term" value="P:ERAD pathway"/>
    <property type="evidence" value="ECO:0007669"/>
    <property type="project" value="UniProtKB-ARBA"/>
</dbReference>
<comment type="caution">
    <text evidence="10">The sequence shown here is derived from an EMBL/GenBank/DDBJ whole genome shotgun (WGS) entry which is preliminary data.</text>
</comment>
<name>A0A8K0SSV6_9HYPO</name>
<evidence type="ECO:0000313" key="11">
    <source>
        <dbReference type="Proteomes" id="UP000813444"/>
    </source>
</evidence>
<comment type="subcellular location">
    <subcellularLocation>
        <location evidence="1">Endoplasmic reticulum</location>
    </subcellularLocation>
</comment>
<dbReference type="OrthoDB" id="8118055at2759"/>
<evidence type="ECO:0000256" key="8">
    <source>
        <dbReference type="SAM" id="MobiDB-lite"/>
    </source>
</evidence>
<evidence type="ECO:0000256" key="6">
    <source>
        <dbReference type="PIRSR" id="PIRSR601382-2"/>
    </source>
</evidence>
<feature type="active site" description="Proton donor" evidence="5">
    <location>
        <position position="468"/>
    </location>
</feature>
<dbReference type="EMBL" id="JAGPNK010000006">
    <property type="protein sequence ID" value="KAH7319992.1"/>
    <property type="molecule type" value="Genomic_DNA"/>
</dbReference>
<evidence type="ECO:0000313" key="10">
    <source>
        <dbReference type="EMBL" id="KAH7319992.1"/>
    </source>
</evidence>
<dbReference type="PRINTS" id="PR00747">
    <property type="entry name" value="GLYHDRLASE47"/>
</dbReference>
<dbReference type="GO" id="GO:0016020">
    <property type="term" value="C:membrane"/>
    <property type="evidence" value="ECO:0007669"/>
    <property type="project" value="InterPro"/>
</dbReference>
<feature type="region of interest" description="Disordered" evidence="8">
    <location>
        <begin position="354"/>
        <end position="378"/>
    </location>
</feature>
<dbReference type="Pfam" id="PF01532">
    <property type="entry name" value="Glyco_hydro_47"/>
    <property type="match status" value="1"/>
</dbReference>
<feature type="chain" id="PRO_5035423054" description="alpha-1,2-Mannosidase" evidence="9">
    <location>
        <begin position="23"/>
        <end position="1041"/>
    </location>
</feature>
<keyword evidence="3" id="KW-0256">Endoplasmic reticulum</keyword>
<dbReference type="GO" id="GO:1904380">
    <property type="term" value="P:endoplasmic reticulum mannose trimming"/>
    <property type="evidence" value="ECO:0007669"/>
    <property type="project" value="InterPro"/>
</dbReference>
<keyword evidence="6" id="KW-0479">Metal-binding</keyword>
<evidence type="ECO:0000256" key="7">
    <source>
        <dbReference type="RuleBase" id="RU361193"/>
    </source>
</evidence>
<dbReference type="GO" id="GO:0005975">
    <property type="term" value="P:carbohydrate metabolic process"/>
    <property type="evidence" value="ECO:0007669"/>
    <property type="project" value="InterPro"/>
</dbReference>
<keyword evidence="6" id="KW-0106">Calcium</keyword>
<dbReference type="InterPro" id="IPR044674">
    <property type="entry name" value="EDEM1/2/3"/>
</dbReference>
<dbReference type="Proteomes" id="UP000813444">
    <property type="component" value="Unassembled WGS sequence"/>
</dbReference>
<proteinExistence type="inferred from homology"/>
<dbReference type="InterPro" id="IPR036026">
    <property type="entry name" value="Seven-hairpin_glycosidases"/>
</dbReference>
<keyword evidence="7" id="KW-0326">Glycosidase</keyword>
<organism evidence="10 11">
    <name type="scientific">Stachybotrys elegans</name>
    <dbReference type="NCBI Taxonomy" id="80388"/>
    <lineage>
        <taxon>Eukaryota</taxon>
        <taxon>Fungi</taxon>
        <taxon>Dikarya</taxon>
        <taxon>Ascomycota</taxon>
        <taxon>Pezizomycotina</taxon>
        <taxon>Sordariomycetes</taxon>
        <taxon>Hypocreomycetidae</taxon>
        <taxon>Hypocreales</taxon>
        <taxon>Stachybotryaceae</taxon>
        <taxon>Stachybotrys</taxon>
    </lineage>
</organism>
<feature type="active site" evidence="5">
    <location>
        <position position="489"/>
    </location>
</feature>
<feature type="active site" description="Proton donor" evidence="5">
    <location>
        <position position="153"/>
    </location>
</feature>
<dbReference type="InterPro" id="IPR012341">
    <property type="entry name" value="6hp_glycosidase-like_sf"/>
</dbReference>
<evidence type="ECO:0000256" key="2">
    <source>
        <dbReference type="ARBA" id="ARBA00007658"/>
    </source>
</evidence>
<dbReference type="UniPathway" id="UPA00378"/>
<feature type="binding site" evidence="6">
    <location>
        <position position="575"/>
    </location>
    <ligand>
        <name>Ca(2+)</name>
        <dbReference type="ChEBI" id="CHEBI:29108"/>
    </ligand>
</feature>
<keyword evidence="7 10" id="KW-0378">Hydrolase</keyword>
<keyword evidence="11" id="KW-1185">Reference proteome</keyword>
<protein>
    <recommendedName>
        <fullName evidence="7">alpha-1,2-Mannosidase</fullName>
        <ecNumber evidence="7">3.2.1.-</ecNumber>
    </recommendedName>
</protein>
<dbReference type="PANTHER" id="PTHR45679:SF5">
    <property type="entry name" value="ER DEGRADATION-ENHANCING ALPHA-MANNOSIDASE-LIKE PROTEIN 1"/>
    <property type="match status" value="1"/>
</dbReference>
<dbReference type="EC" id="3.2.1.-" evidence="7"/>
<keyword evidence="9" id="KW-0732">Signal</keyword>
<feature type="signal peptide" evidence="9">
    <location>
        <begin position="1"/>
        <end position="22"/>
    </location>
</feature>
<accession>A0A8K0SSV6</accession>
<dbReference type="PANTHER" id="PTHR45679">
    <property type="entry name" value="ER DEGRADATION-ENHANCING ALPHA-MANNOSIDASE-LIKE PROTEIN 2"/>
    <property type="match status" value="1"/>
</dbReference>